<proteinExistence type="predicted"/>
<keyword evidence="2" id="KW-0614">Plasmid</keyword>
<name>A0A1I9YUE4_9BURK</name>
<gene>
    <name evidence="2" type="ORF">BJG93_30680</name>
</gene>
<organism evidence="2">
    <name type="scientific">Paraburkholderia sprentiae WSM5005</name>
    <dbReference type="NCBI Taxonomy" id="754502"/>
    <lineage>
        <taxon>Bacteria</taxon>
        <taxon>Pseudomonadati</taxon>
        <taxon>Pseudomonadota</taxon>
        <taxon>Betaproteobacteria</taxon>
        <taxon>Burkholderiales</taxon>
        <taxon>Burkholderiaceae</taxon>
        <taxon>Paraburkholderia</taxon>
    </lineage>
</organism>
<keyword evidence="1" id="KW-0812">Transmembrane</keyword>
<keyword evidence="1" id="KW-1133">Transmembrane helix</keyword>
<reference evidence="2" key="1">
    <citation type="submission" date="2016-09" db="EMBL/GenBank/DDBJ databases">
        <title>The Complete Genome of Burkholderia sprentiae wsm5005.</title>
        <authorList>
            <person name="De Meyer S."/>
            <person name="Wang P."/>
            <person name="Terpolilli J."/>
        </authorList>
    </citation>
    <scope>NUCLEOTIDE SEQUENCE [LARGE SCALE GENOMIC DNA]</scope>
    <source>
        <strain evidence="2">WSM5005</strain>
        <plasmid evidence="2">pl1WSM5005</plasmid>
    </source>
</reference>
<sequence>MTIESQVRRRFIVRYVKAYFSVFAVVAVVIAISELGGAGWRPALAGMPMYVSLFVLVTYAMLRELRQLRKSNETNGGRIDGRSV</sequence>
<evidence type="ECO:0000256" key="1">
    <source>
        <dbReference type="SAM" id="Phobius"/>
    </source>
</evidence>
<feature type="transmembrane region" description="Helical" evidence="1">
    <location>
        <begin position="12"/>
        <end position="32"/>
    </location>
</feature>
<keyword evidence="1" id="KW-0472">Membrane</keyword>
<accession>A0A1I9YUE4</accession>
<geneLocation type="plasmid" evidence="2">
    <name>pl1WSM5005</name>
</geneLocation>
<feature type="transmembrane region" description="Helical" evidence="1">
    <location>
        <begin position="44"/>
        <end position="62"/>
    </location>
</feature>
<dbReference type="AlphaFoldDB" id="A0A1I9YUE4"/>
<protein>
    <submittedName>
        <fullName evidence="2">Uncharacterized protein</fullName>
    </submittedName>
</protein>
<dbReference type="EMBL" id="CP017563">
    <property type="protein sequence ID" value="APA89828.1"/>
    <property type="molecule type" value="Genomic_DNA"/>
</dbReference>
<evidence type="ECO:0000313" key="2">
    <source>
        <dbReference type="EMBL" id="APA89828.1"/>
    </source>
</evidence>